<evidence type="ECO:0000313" key="3">
    <source>
        <dbReference type="Proteomes" id="UP000234275"/>
    </source>
</evidence>
<evidence type="ECO:0008006" key="4">
    <source>
        <dbReference type="Google" id="ProtNLM"/>
    </source>
</evidence>
<gene>
    <name evidence="2" type="ORF">P170DRAFT_490252</name>
</gene>
<dbReference type="EMBL" id="MSFO01000002">
    <property type="protein sequence ID" value="PLB53255.1"/>
    <property type="molecule type" value="Genomic_DNA"/>
</dbReference>
<keyword evidence="1" id="KW-0732">Signal</keyword>
<dbReference type="VEuPathDB" id="FungiDB:P170DRAFT_490252"/>
<proteinExistence type="predicted"/>
<name>A0A2I2GK54_9EURO</name>
<comment type="caution">
    <text evidence="2">The sequence shown here is derived from an EMBL/GenBank/DDBJ whole genome shotgun (WGS) entry which is preliminary data.</text>
</comment>
<protein>
    <recommendedName>
        <fullName evidence="4">Small secreted protein</fullName>
    </recommendedName>
</protein>
<sequence>MNLKMALLAGVCGTIIAAANPVAKRGDAPPAETAPWAVLLFCDMVPDQNIQSIQQLADRGFFMATRNGSPLVNDGCDDNAGCRWNSPELAGGFIQAHPNPWDGKCEMYFTYNGQDFGMEDGSCGYYPDGIGEWEGEGRTAACYFNA</sequence>
<accession>A0A2I2GK54</accession>
<dbReference type="GeneID" id="36561692"/>
<dbReference type="Proteomes" id="UP000234275">
    <property type="component" value="Unassembled WGS sequence"/>
</dbReference>
<reference evidence="2 3" key="1">
    <citation type="submission" date="2016-12" db="EMBL/GenBank/DDBJ databases">
        <title>The genomes of Aspergillus section Nigri reveals drivers in fungal speciation.</title>
        <authorList>
            <consortium name="DOE Joint Genome Institute"/>
            <person name="Vesth T.C."/>
            <person name="Nybo J."/>
            <person name="Theobald S."/>
            <person name="Brandl J."/>
            <person name="Frisvad J.C."/>
            <person name="Nielsen K.F."/>
            <person name="Lyhne E.K."/>
            <person name="Kogle M.E."/>
            <person name="Kuo A."/>
            <person name="Riley R."/>
            <person name="Clum A."/>
            <person name="Nolan M."/>
            <person name="Lipzen A."/>
            <person name="Salamov A."/>
            <person name="Henrissat B."/>
            <person name="Wiebenga A."/>
            <person name="De Vries R.P."/>
            <person name="Grigoriev I.V."/>
            <person name="Mortensen U.H."/>
            <person name="Andersen M.R."/>
            <person name="Baker S.E."/>
        </authorList>
    </citation>
    <scope>NUCLEOTIDE SEQUENCE [LARGE SCALE GENOMIC DNA]</scope>
    <source>
        <strain evidence="2 3">IBT 23096</strain>
    </source>
</reference>
<dbReference type="RefSeq" id="XP_024708557.1">
    <property type="nucleotide sequence ID" value="XM_024853991.1"/>
</dbReference>
<evidence type="ECO:0000256" key="1">
    <source>
        <dbReference type="SAM" id="SignalP"/>
    </source>
</evidence>
<organism evidence="2 3">
    <name type="scientific">Aspergillus steynii IBT 23096</name>
    <dbReference type="NCBI Taxonomy" id="1392250"/>
    <lineage>
        <taxon>Eukaryota</taxon>
        <taxon>Fungi</taxon>
        <taxon>Dikarya</taxon>
        <taxon>Ascomycota</taxon>
        <taxon>Pezizomycotina</taxon>
        <taxon>Eurotiomycetes</taxon>
        <taxon>Eurotiomycetidae</taxon>
        <taxon>Eurotiales</taxon>
        <taxon>Aspergillaceae</taxon>
        <taxon>Aspergillus</taxon>
        <taxon>Aspergillus subgen. Circumdati</taxon>
    </lineage>
</organism>
<evidence type="ECO:0000313" key="2">
    <source>
        <dbReference type="EMBL" id="PLB53255.1"/>
    </source>
</evidence>
<dbReference type="AlphaFoldDB" id="A0A2I2GK54"/>
<keyword evidence="3" id="KW-1185">Reference proteome</keyword>
<feature type="chain" id="PRO_5014142032" description="Small secreted protein" evidence="1">
    <location>
        <begin position="20"/>
        <end position="146"/>
    </location>
</feature>
<feature type="signal peptide" evidence="1">
    <location>
        <begin position="1"/>
        <end position="19"/>
    </location>
</feature>